<feature type="transmembrane region" description="Helical" evidence="1">
    <location>
        <begin position="211"/>
        <end position="232"/>
    </location>
</feature>
<organism evidence="2 3">
    <name type="scientific">Tetrahymena thermophila (strain SB210)</name>
    <dbReference type="NCBI Taxonomy" id="312017"/>
    <lineage>
        <taxon>Eukaryota</taxon>
        <taxon>Sar</taxon>
        <taxon>Alveolata</taxon>
        <taxon>Ciliophora</taxon>
        <taxon>Intramacronucleata</taxon>
        <taxon>Oligohymenophorea</taxon>
        <taxon>Hymenostomatida</taxon>
        <taxon>Tetrahymenina</taxon>
        <taxon>Tetrahymenidae</taxon>
        <taxon>Tetrahymena</taxon>
    </lineage>
</organism>
<sequence length="419" mass="50226">MNTEQELQNDIQIIQQDLEQKQESLRENDQGNQFTYYLSSDLESYDEYQEQNKENDQTNVVVQNFLLFFSAFIIQFITYIIYVAFIPIILFKNMFIEKRIDFLKERLWAWVSLWSIIYMRAIDVQSSNSLSEQFEKIINTFNLNRALGNNDLRKKIKQMERFDNFVDYSNINYENYKQKLDVTCPISFQTWDTARKFILSYKKYYLQALELSYLSLIFYYLLVIIICLSAYFELEWLIPKGSKLLKPVVVIISTFNFIFLSVIFLLRFNMGTKYNRSFSKLLSSIQYLQNITSDLSTMYPVFFLQNPDSTNKENRFSAYGMITKRIKLMSNYYIESQILFKDKLFKKEEKQELRRQILHNMQSQLQNIKESILLDEQIHKYKLLNFLEIRSSDFLFTLFLGLAPTLPTIIPVFISYYKS</sequence>
<keyword evidence="3" id="KW-1185">Reference proteome</keyword>
<keyword evidence="1" id="KW-0472">Membrane</keyword>
<reference evidence="3" key="1">
    <citation type="journal article" date="2006" name="PLoS Biol.">
        <title>Macronuclear genome sequence of the ciliate Tetrahymena thermophila, a model eukaryote.</title>
        <authorList>
            <person name="Eisen J.A."/>
            <person name="Coyne R.S."/>
            <person name="Wu M."/>
            <person name="Wu D."/>
            <person name="Thiagarajan M."/>
            <person name="Wortman J.R."/>
            <person name="Badger J.H."/>
            <person name="Ren Q."/>
            <person name="Amedeo P."/>
            <person name="Jones K.M."/>
            <person name="Tallon L.J."/>
            <person name="Delcher A.L."/>
            <person name="Salzberg S.L."/>
            <person name="Silva J.C."/>
            <person name="Haas B.J."/>
            <person name="Majoros W.H."/>
            <person name="Farzad M."/>
            <person name="Carlton J.M."/>
            <person name="Smith R.K. Jr."/>
            <person name="Garg J."/>
            <person name="Pearlman R.E."/>
            <person name="Karrer K.M."/>
            <person name="Sun L."/>
            <person name="Manning G."/>
            <person name="Elde N.C."/>
            <person name="Turkewitz A.P."/>
            <person name="Asai D.J."/>
            <person name="Wilkes D.E."/>
            <person name="Wang Y."/>
            <person name="Cai H."/>
            <person name="Collins K."/>
            <person name="Stewart B.A."/>
            <person name="Lee S.R."/>
            <person name="Wilamowska K."/>
            <person name="Weinberg Z."/>
            <person name="Ruzzo W.L."/>
            <person name="Wloga D."/>
            <person name="Gaertig J."/>
            <person name="Frankel J."/>
            <person name="Tsao C.-C."/>
            <person name="Gorovsky M.A."/>
            <person name="Keeling P.J."/>
            <person name="Waller R.F."/>
            <person name="Patron N.J."/>
            <person name="Cherry J.M."/>
            <person name="Stover N.A."/>
            <person name="Krieger C.J."/>
            <person name="del Toro C."/>
            <person name="Ryder H.F."/>
            <person name="Williamson S.C."/>
            <person name="Barbeau R.A."/>
            <person name="Hamilton E.P."/>
            <person name="Orias E."/>
        </authorList>
    </citation>
    <scope>NUCLEOTIDE SEQUENCE [LARGE SCALE GENOMIC DNA]</scope>
    <source>
        <strain evidence="3">SB210</strain>
    </source>
</reference>
<dbReference type="EMBL" id="GG662474">
    <property type="protein sequence ID" value="EAS03468.1"/>
    <property type="molecule type" value="Genomic_DNA"/>
</dbReference>
<evidence type="ECO:0000313" key="2">
    <source>
        <dbReference type="EMBL" id="EAS03468.1"/>
    </source>
</evidence>
<dbReference type="GeneID" id="7837381"/>
<keyword evidence="1 2" id="KW-0812">Transmembrane</keyword>
<keyword evidence="1" id="KW-1133">Transmembrane helix</keyword>
<name>Q246B5_TETTS</name>
<protein>
    <submittedName>
        <fullName evidence="2">Transmembrane protein, putative</fullName>
    </submittedName>
</protein>
<dbReference type="Proteomes" id="UP000009168">
    <property type="component" value="Unassembled WGS sequence"/>
</dbReference>
<evidence type="ECO:0000256" key="1">
    <source>
        <dbReference type="SAM" id="Phobius"/>
    </source>
</evidence>
<feature type="transmembrane region" description="Helical" evidence="1">
    <location>
        <begin position="394"/>
        <end position="417"/>
    </location>
</feature>
<dbReference type="KEGG" id="tet:TTHERM_00243840"/>
<gene>
    <name evidence="2" type="ORF">TTHERM_00243840</name>
</gene>
<feature type="transmembrane region" description="Helical" evidence="1">
    <location>
        <begin position="65"/>
        <end position="91"/>
    </location>
</feature>
<feature type="transmembrane region" description="Helical" evidence="1">
    <location>
        <begin position="244"/>
        <end position="266"/>
    </location>
</feature>
<dbReference type="InParanoid" id="Q246B5"/>
<dbReference type="AlphaFoldDB" id="Q246B5"/>
<accession>Q246B5</accession>
<evidence type="ECO:0000313" key="3">
    <source>
        <dbReference type="Proteomes" id="UP000009168"/>
    </source>
</evidence>
<proteinExistence type="predicted"/>
<dbReference type="RefSeq" id="XP_001023713.1">
    <property type="nucleotide sequence ID" value="XM_001023713.1"/>
</dbReference>
<dbReference type="HOGENOM" id="CLU_656378_0_0_1"/>